<feature type="compositionally biased region" description="Basic and acidic residues" evidence="1">
    <location>
        <begin position="62"/>
        <end position="73"/>
    </location>
</feature>
<gene>
    <name evidence="2" type="ORF">RF11_06518</name>
</gene>
<evidence type="ECO:0000313" key="3">
    <source>
        <dbReference type="Proteomes" id="UP000031668"/>
    </source>
</evidence>
<accession>A0A0C2J5F7</accession>
<comment type="caution">
    <text evidence="2">The sequence shown here is derived from an EMBL/GenBank/DDBJ whole genome shotgun (WGS) entry which is preliminary data.</text>
</comment>
<dbReference type="AlphaFoldDB" id="A0A0C2J5F7"/>
<proteinExistence type="predicted"/>
<organism evidence="2 3">
    <name type="scientific">Thelohanellus kitauei</name>
    <name type="common">Myxosporean</name>
    <dbReference type="NCBI Taxonomy" id="669202"/>
    <lineage>
        <taxon>Eukaryota</taxon>
        <taxon>Metazoa</taxon>
        <taxon>Cnidaria</taxon>
        <taxon>Myxozoa</taxon>
        <taxon>Myxosporea</taxon>
        <taxon>Bivalvulida</taxon>
        <taxon>Platysporina</taxon>
        <taxon>Myxobolidae</taxon>
        <taxon>Thelohanellus</taxon>
    </lineage>
</organism>
<dbReference type="Proteomes" id="UP000031668">
    <property type="component" value="Unassembled WGS sequence"/>
</dbReference>
<protein>
    <submittedName>
        <fullName evidence="2">Uncharacterized protein</fullName>
    </submittedName>
</protein>
<reference evidence="2 3" key="1">
    <citation type="journal article" date="2014" name="Genome Biol. Evol.">
        <title>The genome of the myxosporean Thelohanellus kitauei shows adaptations to nutrient acquisition within its fish host.</title>
        <authorList>
            <person name="Yang Y."/>
            <person name="Xiong J."/>
            <person name="Zhou Z."/>
            <person name="Huo F."/>
            <person name="Miao W."/>
            <person name="Ran C."/>
            <person name="Liu Y."/>
            <person name="Zhang J."/>
            <person name="Feng J."/>
            <person name="Wang M."/>
            <person name="Wang M."/>
            <person name="Wang L."/>
            <person name="Yao B."/>
        </authorList>
    </citation>
    <scope>NUCLEOTIDE SEQUENCE [LARGE SCALE GENOMIC DNA]</scope>
    <source>
        <strain evidence="2">Wuqing</strain>
    </source>
</reference>
<dbReference type="EMBL" id="JWZT01004301">
    <property type="protein sequence ID" value="KII64403.1"/>
    <property type="molecule type" value="Genomic_DNA"/>
</dbReference>
<evidence type="ECO:0000313" key="2">
    <source>
        <dbReference type="EMBL" id="KII64403.1"/>
    </source>
</evidence>
<keyword evidence="3" id="KW-1185">Reference proteome</keyword>
<feature type="region of interest" description="Disordered" evidence="1">
    <location>
        <begin position="44"/>
        <end position="73"/>
    </location>
</feature>
<name>A0A0C2J5F7_THEKT</name>
<sequence length="109" mass="12463">MATWDLLSQTATTHLESRFLVLGIRTKSGCVLRQSTLGRGSKYWIGKHAPSMRPKRHYNPGQEERNTEPDRGMNLRVVNNETVDYNCIGNQDVGKCYTKKSDDITHEPR</sequence>
<evidence type="ECO:0000256" key="1">
    <source>
        <dbReference type="SAM" id="MobiDB-lite"/>
    </source>
</evidence>